<dbReference type="PROSITE" id="PS51999">
    <property type="entry name" value="ZF_GRF"/>
    <property type="match status" value="1"/>
</dbReference>
<sequence length="140" mass="16710">MSAMSNSSSKNWDHSWVVFNCGMNARLRTSWTSKNPGRRFWSCCKPKEVRQCNFFMWMDDELGGRANEIISELKQRNSFLEDQVMKLEEKLINKKKKTKMVKKKKEAQFNMFCIIMMCFIAFILIFCIKKEFTNESKYLL</sequence>
<feature type="domain" description="GRF-type" evidence="7">
    <location>
        <begin position="19"/>
        <end position="61"/>
    </location>
</feature>
<evidence type="ECO:0000259" key="7">
    <source>
        <dbReference type="PROSITE" id="PS51999"/>
    </source>
</evidence>
<gene>
    <name evidence="8" type="ORF">POM88_049023</name>
</gene>
<name>A0AAD8GX12_9APIA</name>
<comment type="caution">
    <text evidence="8">The sequence shown here is derived from an EMBL/GenBank/DDBJ whole genome shotgun (WGS) entry which is preliminary data.</text>
</comment>
<accession>A0AAD8GX12</accession>
<proteinExistence type="predicted"/>
<evidence type="ECO:0000313" key="9">
    <source>
        <dbReference type="Proteomes" id="UP001237642"/>
    </source>
</evidence>
<dbReference type="GO" id="GO:0008270">
    <property type="term" value="F:zinc ion binding"/>
    <property type="evidence" value="ECO:0007669"/>
    <property type="project" value="UniProtKB-KW"/>
</dbReference>
<organism evidence="8 9">
    <name type="scientific">Heracleum sosnowskyi</name>
    <dbReference type="NCBI Taxonomy" id="360622"/>
    <lineage>
        <taxon>Eukaryota</taxon>
        <taxon>Viridiplantae</taxon>
        <taxon>Streptophyta</taxon>
        <taxon>Embryophyta</taxon>
        <taxon>Tracheophyta</taxon>
        <taxon>Spermatophyta</taxon>
        <taxon>Magnoliopsida</taxon>
        <taxon>eudicotyledons</taxon>
        <taxon>Gunneridae</taxon>
        <taxon>Pentapetalae</taxon>
        <taxon>asterids</taxon>
        <taxon>campanulids</taxon>
        <taxon>Apiales</taxon>
        <taxon>Apiaceae</taxon>
        <taxon>Apioideae</taxon>
        <taxon>apioid superclade</taxon>
        <taxon>Tordylieae</taxon>
        <taxon>Tordyliinae</taxon>
        <taxon>Heracleum</taxon>
    </lineage>
</organism>
<keyword evidence="3" id="KW-0862">Zinc</keyword>
<feature type="coiled-coil region" evidence="5">
    <location>
        <begin position="70"/>
        <end position="97"/>
    </location>
</feature>
<keyword evidence="2 4" id="KW-0863">Zinc-finger</keyword>
<dbReference type="AlphaFoldDB" id="A0AAD8GX12"/>
<keyword evidence="5" id="KW-0175">Coiled coil</keyword>
<evidence type="ECO:0000256" key="1">
    <source>
        <dbReference type="ARBA" id="ARBA00022723"/>
    </source>
</evidence>
<dbReference type="Proteomes" id="UP001237642">
    <property type="component" value="Unassembled WGS sequence"/>
</dbReference>
<feature type="transmembrane region" description="Helical" evidence="6">
    <location>
        <begin position="109"/>
        <end position="128"/>
    </location>
</feature>
<dbReference type="PANTHER" id="PTHR33248">
    <property type="entry name" value="ZINC ION-BINDING PROTEIN"/>
    <property type="match status" value="1"/>
</dbReference>
<protein>
    <submittedName>
        <fullName evidence="8">GRF-type domain-containing protein</fullName>
    </submittedName>
</protein>
<dbReference type="InterPro" id="IPR010666">
    <property type="entry name" value="Znf_GRF"/>
</dbReference>
<reference evidence="8" key="1">
    <citation type="submission" date="2023-02" db="EMBL/GenBank/DDBJ databases">
        <title>Genome of toxic invasive species Heracleum sosnowskyi carries increased number of genes despite the absence of recent whole-genome duplications.</title>
        <authorList>
            <person name="Schelkunov M."/>
            <person name="Shtratnikova V."/>
            <person name="Makarenko M."/>
            <person name="Klepikova A."/>
            <person name="Omelchenko D."/>
            <person name="Novikova G."/>
            <person name="Obukhova E."/>
            <person name="Bogdanov V."/>
            <person name="Penin A."/>
            <person name="Logacheva M."/>
        </authorList>
    </citation>
    <scope>NUCLEOTIDE SEQUENCE</scope>
    <source>
        <strain evidence="8">Hsosn_3</strain>
        <tissue evidence="8">Leaf</tissue>
    </source>
</reference>
<keyword evidence="9" id="KW-1185">Reference proteome</keyword>
<keyword evidence="1" id="KW-0479">Metal-binding</keyword>
<dbReference type="EMBL" id="JAUIZM010000011">
    <property type="protein sequence ID" value="KAK1355767.1"/>
    <property type="molecule type" value="Genomic_DNA"/>
</dbReference>
<evidence type="ECO:0000256" key="2">
    <source>
        <dbReference type="ARBA" id="ARBA00022771"/>
    </source>
</evidence>
<evidence type="ECO:0000256" key="3">
    <source>
        <dbReference type="ARBA" id="ARBA00022833"/>
    </source>
</evidence>
<reference evidence="8" key="2">
    <citation type="submission" date="2023-05" db="EMBL/GenBank/DDBJ databases">
        <authorList>
            <person name="Schelkunov M.I."/>
        </authorList>
    </citation>
    <scope>NUCLEOTIDE SEQUENCE</scope>
    <source>
        <strain evidence="8">Hsosn_3</strain>
        <tissue evidence="8">Leaf</tissue>
    </source>
</reference>
<keyword evidence="6" id="KW-0472">Membrane</keyword>
<evidence type="ECO:0000256" key="5">
    <source>
        <dbReference type="SAM" id="Coils"/>
    </source>
</evidence>
<dbReference type="Pfam" id="PF06839">
    <property type="entry name" value="Zn_ribbon_GRF"/>
    <property type="match status" value="1"/>
</dbReference>
<keyword evidence="6" id="KW-0812">Transmembrane</keyword>
<evidence type="ECO:0000313" key="8">
    <source>
        <dbReference type="EMBL" id="KAK1355767.1"/>
    </source>
</evidence>
<evidence type="ECO:0000256" key="6">
    <source>
        <dbReference type="SAM" id="Phobius"/>
    </source>
</evidence>
<keyword evidence="6" id="KW-1133">Transmembrane helix</keyword>
<evidence type="ECO:0000256" key="4">
    <source>
        <dbReference type="PROSITE-ProRule" id="PRU01343"/>
    </source>
</evidence>